<name>A0A8R1I4G7_CAEJA</name>
<keyword evidence="2" id="KW-1185">Reference proteome</keyword>
<dbReference type="OMA" id="PDYSWLI"/>
<evidence type="ECO:0000313" key="1">
    <source>
        <dbReference type="EnsemblMetazoa" id="CJA17982.1"/>
    </source>
</evidence>
<dbReference type="EnsemblMetazoa" id="CJA17982.1">
    <property type="protein sequence ID" value="CJA17982.1"/>
    <property type="gene ID" value="WBGene00137186"/>
</dbReference>
<sequence>MLRWLLNGDKVAHSFDAPTESQSARADDRMNIGYGENYLLFDLVIGEVEMAVVRFELEREQKAEDERKAERRPDYSWLVSGSANRAKKQLSVHEKNRIENACERLKPCEWSKTIDTWKEKIQNAETRDEIVDHFVCATHETILARKHDPTLTEIIKNLSSGRANSFQTVRHGEMPTENPVRTRQVSELSFIELRDMV</sequence>
<evidence type="ECO:0000313" key="2">
    <source>
        <dbReference type="Proteomes" id="UP000005237"/>
    </source>
</evidence>
<dbReference type="AlphaFoldDB" id="A0A8R1I4G7"/>
<dbReference type="Proteomes" id="UP000005237">
    <property type="component" value="Unassembled WGS sequence"/>
</dbReference>
<reference evidence="1" key="2">
    <citation type="submission" date="2022-06" db="UniProtKB">
        <authorList>
            <consortium name="EnsemblMetazoa"/>
        </authorList>
    </citation>
    <scope>IDENTIFICATION</scope>
    <source>
        <strain evidence="1">DF5081</strain>
    </source>
</reference>
<reference evidence="2" key="1">
    <citation type="submission" date="2010-08" db="EMBL/GenBank/DDBJ databases">
        <authorList>
            <consortium name="Caenorhabditis japonica Sequencing Consortium"/>
            <person name="Wilson R.K."/>
        </authorList>
    </citation>
    <scope>NUCLEOTIDE SEQUENCE [LARGE SCALE GENOMIC DNA]</scope>
    <source>
        <strain evidence="2">DF5081</strain>
    </source>
</reference>
<organism evidence="1 2">
    <name type="scientific">Caenorhabditis japonica</name>
    <dbReference type="NCBI Taxonomy" id="281687"/>
    <lineage>
        <taxon>Eukaryota</taxon>
        <taxon>Metazoa</taxon>
        <taxon>Ecdysozoa</taxon>
        <taxon>Nematoda</taxon>
        <taxon>Chromadorea</taxon>
        <taxon>Rhabditida</taxon>
        <taxon>Rhabditina</taxon>
        <taxon>Rhabditomorpha</taxon>
        <taxon>Rhabditoidea</taxon>
        <taxon>Rhabditidae</taxon>
        <taxon>Peloderinae</taxon>
        <taxon>Caenorhabditis</taxon>
    </lineage>
</organism>
<dbReference type="PANTHER" id="PTHR28489">
    <property type="entry name" value="RENTINAL DEGENERATION 3-LIKE"/>
    <property type="match status" value="1"/>
</dbReference>
<dbReference type="PANTHER" id="PTHR28489:SF2">
    <property type="entry name" value="RENTINAL DEGENERATION 3-LIKE"/>
    <property type="match status" value="1"/>
</dbReference>
<protein>
    <submittedName>
        <fullName evidence="1">Uncharacterized protein</fullName>
    </submittedName>
</protein>
<proteinExistence type="predicted"/>
<dbReference type="Pfam" id="PF14473">
    <property type="entry name" value="RD3"/>
    <property type="match status" value="1"/>
</dbReference>
<dbReference type="InterPro" id="IPR028092">
    <property type="entry name" value="RD3"/>
</dbReference>
<accession>A0A8R1I4G7</accession>